<dbReference type="PANTHER" id="PTHR11113">
    <property type="entry name" value="N-ACETYLGLUCOSAMINE-6-PHOSPHATE DEACETYLASE"/>
    <property type="match status" value="1"/>
</dbReference>
<dbReference type="InterPro" id="IPR032466">
    <property type="entry name" value="Metal_Hydrolase"/>
</dbReference>
<name>A0A1N7QXY3_9FLAO</name>
<dbReference type="Proteomes" id="UP000185781">
    <property type="component" value="Unassembled WGS sequence"/>
</dbReference>
<dbReference type="Gene3D" id="2.30.40.10">
    <property type="entry name" value="Urease, subunit C, domain 1"/>
    <property type="match status" value="1"/>
</dbReference>
<dbReference type="SUPFAM" id="SSF51338">
    <property type="entry name" value="Composite domain of metallo-dependent hydrolases"/>
    <property type="match status" value="1"/>
</dbReference>
<dbReference type="SUPFAM" id="SSF51556">
    <property type="entry name" value="Metallo-dependent hydrolases"/>
    <property type="match status" value="1"/>
</dbReference>
<dbReference type="InterPro" id="IPR011059">
    <property type="entry name" value="Metal-dep_hydrolase_composite"/>
</dbReference>
<dbReference type="EMBL" id="FTOV01000022">
    <property type="protein sequence ID" value="SIT27705.1"/>
    <property type="molecule type" value="Genomic_DNA"/>
</dbReference>
<accession>A0A1N7QXY3</accession>
<gene>
    <name evidence="6" type="primary">ade</name>
    <name evidence="9" type="ORF">SAMN05421785_12224</name>
</gene>
<evidence type="ECO:0000256" key="2">
    <source>
        <dbReference type="ARBA" id="ARBA00012782"/>
    </source>
</evidence>
<evidence type="ECO:0000259" key="8">
    <source>
        <dbReference type="Pfam" id="PF13382"/>
    </source>
</evidence>
<evidence type="ECO:0000256" key="4">
    <source>
        <dbReference type="ARBA" id="ARBA00023211"/>
    </source>
</evidence>
<evidence type="ECO:0000256" key="3">
    <source>
        <dbReference type="ARBA" id="ARBA00022801"/>
    </source>
</evidence>
<dbReference type="InterPro" id="IPR026912">
    <property type="entry name" value="Adenine_deam_C"/>
</dbReference>
<dbReference type="EC" id="3.5.4.2" evidence="2 6"/>
<dbReference type="STRING" id="373672.SAMN05421785_12224"/>
<keyword evidence="3 6" id="KW-0378">Hydrolase</keyword>
<dbReference type="AlphaFoldDB" id="A0A1N7QXY3"/>
<dbReference type="RefSeq" id="WP_076396596.1">
    <property type="nucleotide sequence ID" value="NZ_FTOV01000022.1"/>
</dbReference>
<dbReference type="HAMAP" id="MF_01518">
    <property type="entry name" value="Adenine_deamin"/>
    <property type="match status" value="1"/>
</dbReference>
<feature type="domain" description="Adenine deaminase C-terminal" evidence="8">
    <location>
        <begin position="369"/>
        <end position="534"/>
    </location>
</feature>
<dbReference type="InterPro" id="IPR006679">
    <property type="entry name" value="Adenine_deam"/>
</dbReference>
<comment type="cofactor">
    <cofactor evidence="6">
        <name>Mn(2+)</name>
        <dbReference type="ChEBI" id="CHEBI:29035"/>
    </cofactor>
</comment>
<comment type="catalytic activity">
    <reaction evidence="5 6">
        <text>adenine + H2O + H(+) = hypoxanthine + NH4(+)</text>
        <dbReference type="Rhea" id="RHEA:23688"/>
        <dbReference type="ChEBI" id="CHEBI:15377"/>
        <dbReference type="ChEBI" id="CHEBI:15378"/>
        <dbReference type="ChEBI" id="CHEBI:16708"/>
        <dbReference type="ChEBI" id="CHEBI:17368"/>
        <dbReference type="ChEBI" id="CHEBI:28938"/>
        <dbReference type="EC" id="3.5.4.2"/>
    </reaction>
</comment>
<dbReference type="OrthoDB" id="9775607at2"/>
<proteinExistence type="inferred from homology"/>
<dbReference type="CDD" id="cd01295">
    <property type="entry name" value="AdeC"/>
    <property type="match status" value="1"/>
</dbReference>
<evidence type="ECO:0000313" key="10">
    <source>
        <dbReference type="Proteomes" id="UP000185781"/>
    </source>
</evidence>
<sequence>MAFTIKSNLIDIVTRETYPAEIIIKDNRISSIQRISEKQDTYVLPGFIDAHVHIESSMLVPSEFAKIAVKHGTVGTISDPHEIANVLGVSGVDYMIENAQKVPFHFYFGAPSCVPATHFETAGAVIDSGDIDGLLSKKEIVYLAEMMNFPGVIYKDEEVLKKLESAKKHHKPIDGHAPGLMGEEMRSYFSAGISTDHECFGYQEALEKLEFGVKVMIREGSAAKNFDTLIPLLKDFPDQMMFCCDDKHPDNLLESHINDHVKRALDLGYDLYDVLCASSYNVVKHYNLPVGLLQIGDNADFIEIDNLTDFTILKTYINGALVSENGESFIESVEAATVNNFSCSLKSPSDFKVKSEGEKIRVIEALDGQLITKEIHAEVLNIDGFAESDPEHDILKIAVVNRYQDAPVATAFIKNIGLKQGAIASCVAHDCHNIVVVGTNDDDICKAVNLIIKAKGGISLATETEEMVLELPIAGIMTNLPAEKVAEAYIRLDRRAKELGSRLRAPYMSLSFMALLVIPELKLSDKGLFNGKSFEFTDVFIKSV</sequence>
<comment type="similarity">
    <text evidence="1 6">Belongs to the metallo-dependent hydrolases superfamily. Adenine deaminase family.</text>
</comment>
<reference evidence="9 10" key="1">
    <citation type="submission" date="2017-01" db="EMBL/GenBank/DDBJ databases">
        <authorList>
            <person name="Mah S.A."/>
            <person name="Swanson W.J."/>
            <person name="Moy G.W."/>
            <person name="Vacquier V.D."/>
        </authorList>
    </citation>
    <scope>NUCLEOTIDE SEQUENCE [LARGE SCALE GENOMIC DNA]</scope>
    <source>
        <strain evidence="9 10">DSM 18014</strain>
    </source>
</reference>
<organism evidence="9 10">
    <name type="scientific">Chryseobacterium gambrini</name>
    <dbReference type="NCBI Taxonomy" id="373672"/>
    <lineage>
        <taxon>Bacteria</taxon>
        <taxon>Pseudomonadati</taxon>
        <taxon>Bacteroidota</taxon>
        <taxon>Flavobacteriia</taxon>
        <taxon>Flavobacteriales</taxon>
        <taxon>Weeksellaceae</taxon>
        <taxon>Chryseobacterium group</taxon>
        <taxon>Chryseobacterium</taxon>
    </lineage>
</organism>
<dbReference type="Gene3D" id="3.20.20.140">
    <property type="entry name" value="Metal-dependent hydrolases"/>
    <property type="match status" value="1"/>
</dbReference>
<dbReference type="GO" id="GO:0006146">
    <property type="term" value="P:adenine catabolic process"/>
    <property type="evidence" value="ECO:0007669"/>
    <property type="project" value="InterPro"/>
</dbReference>
<evidence type="ECO:0000259" key="7">
    <source>
        <dbReference type="Pfam" id="PF01979"/>
    </source>
</evidence>
<keyword evidence="4 6" id="KW-0464">Manganese</keyword>
<protein>
    <recommendedName>
        <fullName evidence="2 6">Adenine deaminase</fullName>
        <shortName evidence="6">Adenase</shortName>
        <shortName evidence="6">Adenine aminase</shortName>
        <ecNumber evidence="2 6">3.5.4.2</ecNumber>
    </recommendedName>
</protein>
<dbReference type="Pfam" id="PF13382">
    <property type="entry name" value="Adenine_deam_C"/>
    <property type="match status" value="1"/>
</dbReference>
<dbReference type="PANTHER" id="PTHR11113:SF2">
    <property type="entry name" value="ADENINE DEAMINASE"/>
    <property type="match status" value="1"/>
</dbReference>
<evidence type="ECO:0000313" key="9">
    <source>
        <dbReference type="EMBL" id="SIT27705.1"/>
    </source>
</evidence>
<dbReference type="NCBIfam" id="TIGR01178">
    <property type="entry name" value="ade"/>
    <property type="match status" value="1"/>
</dbReference>
<dbReference type="InterPro" id="IPR006680">
    <property type="entry name" value="Amidohydro-rel"/>
</dbReference>
<dbReference type="GO" id="GO:0000034">
    <property type="term" value="F:adenine deaminase activity"/>
    <property type="evidence" value="ECO:0007669"/>
    <property type="project" value="UniProtKB-UniRule"/>
</dbReference>
<feature type="domain" description="Amidohydrolase-related" evidence="7">
    <location>
        <begin position="42"/>
        <end position="322"/>
    </location>
</feature>
<evidence type="ECO:0000256" key="1">
    <source>
        <dbReference type="ARBA" id="ARBA00006773"/>
    </source>
</evidence>
<dbReference type="Pfam" id="PF01979">
    <property type="entry name" value="Amidohydro_1"/>
    <property type="match status" value="1"/>
</dbReference>
<evidence type="ECO:0000256" key="6">
    <source>
        <dbReference type="HAMAP-Rule" id="MF_01518"/>
    </source>
</evidence>
<evidence type="ECO:0000256" key="5">
    <source>
        <dbReference type="ARBA" id="ARBA00047720"/>
    </source>
</evidence>